<sequence length="184" mass="19693">MPALMIVDMQQDFVSPDGAACVAQALPSVPAIAAALAHARQQGWPVIHVVREHDPAGLNTEPFRKGRPVCVSGTWGAEIVPELTPIEGELVVVKTRFSAFYQTAMDEVLNSLNWPEIILCGTQLPNCLRATVHDAVNRDLPLSVLVEGCSAQNQAVADANLEDMANFGVNLLSLADCLALNDPN</sequence>
<gene>
    <name evidence="2" type="ordered locus">Fbal_1304</name>
</gene>
<evidence type="ECO:0000259" key="1">
    <source>
        <dbReference type="Pfam" id="PF00857"/>
    </source>
</evidence>
<proteinExistence type="predicted"/>
<dbReference type="eggNOG" id="COG1335">
    <property type="taxonomic scope" value="Bacteria"/>
</dbReference>
<feature type="domain" description="Isochorismatase-like" evidence="1">
    <location>
        <begin position="3"/>
        <end position="175"/>
    </location>
</feature>
<dbReference type="Proteomes" id="UP000006683">
    <property type="component" value="Chromosome"/>
</dbReference>
<dbReference type="RefSeq" id="WP_013344816.1">
    <property type="nucleotide sequence ID" value="NC_014541.1"/>
</dbReference>
<dbReference type="GO" id="GO:0016787">
    <property type="term" value="F:hydrolase activity"/>
    <property type="evidence" value="ECO:0007669"/>
    <property type="project" value="UniProtKB-KW"/>
</dbReference>
<dbReference type="OrthoDB" id="9791276at2"/>
<dbReference type="EMBL" id="CP002209">
    <property type="protein sequence ID" value="ADN75510.1"/>
    <property type="molecule type" value="Genomic_DNA"/>
</dbReference>
<keyword evidence="2" id="KW-0378">Hydrolase</keyword>
<organism evidence="2 3">
    <name type="scientific">Ferrimonas balearica (strain DSM 9799 / CCM 4581 / KCTC 23876 / PAT)</name>
    <dbReference type="NCBI Taxonomy" id="550540"/>
    <lineage>
        <taxon>Bacteria</taxon>
        <taxon>Pseudomonadati</taxon>
        <taxon>Pseudomonadota</taxon>
        <taxon>Gammaproteobacteria</taxon>
        <taxon>Alteromonadales</taxon>
        <taxon>Ferrimonadaceae</taxon>
        <taxon>Ferrimonas</taxon>
    </lineage>
</organism>
<dbReference type="KEGG" id="fbl:Fbal_1304"/>
<evidence type="ECO:0000313" key="3">
    <source>
        <dbReference type="Proteomes" id="UP000006683"/>
    </source>
</evidence>
<dbReference type="Pfam" id="PF00857">
    <property type="entry name" value="Isochorismatase"/>
    <property type="match status" value="1"/>
</dbReference>
<dbReference type="AlphaFoldDB" id="E1SLX8"/>
<evidence type="ECO:0000313" key="2">
    <source>
        <dbReference type="EMBL" id="ADN75510.1"/>
    </source>
</evidence>
<dbReference type="CDD" id="cd00431">
    <property type="entry name" value="cysteine_hydrolases"/>
    <property type="match status" value="1"/>
</dbReference>
<keyword evidence="3" id="KW-1185">Reference proteome</keyword>
<dbReference type="GeneID" id="67181527"/>
<dbReference type="InterPro" id="IPR000868">
    <property type="entry name" value="Isochorismatase-like_dom"/>
</dbReference>
<reference evidence="2 3" key="1">
    <citation type="journal article" date="2010" name="Stand. Genomic Sci.">
        <title>Complete genome sequence of Ferrimonas balearica type strain (PAT).</title>
        <authorList>
            <person name="Nolan M."/>
            <person name="Sikorski J."/>
            <person name="Davenport K."/>
            <person name="Lucas S."/>
            <person name="Glavina Del Rio T."/>
            <person name="Tice H."/>
            <person name="Cheng J."/>
            <person name="Goodwin L."/>
            <person name="Pitluck S."/>
            <person name="Liolios K."/>
            <person name="Ivanova N."/>
            <person name="Mavromatis K."/>
            <person name="Ovchinnikova G."/>
            <person name="Pati A."/>
            <person name="Chen A."/>
            <person name="Palaniappan K."/>
            <person name="Land M."/>
            <person name="Hauser L."/>
            <person name="Chang Y."/>
            <person name="Jeffries C."/>
            <person name="Tapia R."/>
            <person name="Brettin T."/>
            <person name="Detter J."/>
            <person name="Han C."/>
            <person name="Yasawong M."/>
            <person name="Rohde M."/>
            <person name="Tindall B."/>
            <person name="Goker M."/>
            <person name="Woyke T."/>
            <person name="Bristow J."/>
            <person name="Eisen J."/>
            <person name="Markowitz V."/>
            <person name="Hugenholtz P."/>
            <person name="Kyrpides N."/>
            <person name="Klenk H."/>
            <person name="Lapidus A."/>
        </authorList>
    </citation>
    <scope>NUCLEOTIDE SEQUENCE [LARGE SCALE GENOMIC DNA]</scope>
    <source>
        <strain evidence="3">DSM 9799 / CCM 4581 / KCTC 23876 / PAT</strain>
    </source>
</reference>
<dbReference type="InterPro" id="IPR036380">
    <property type="entry name" value="Isochorismatase-like_sf"/>
</dbReference>
<accession>E1SLX8</accession>
<dbReference type="HOGENOM" id="CLU_068979_8_4_6"/>
<dbReference type="Gene3D" id="3.40.50.850">
    <property type="entry name" value="Isochorismatase-like"/>
    <property type="match status" value="1"/>
</dbReference>
<protein>
    <submittedName>
        <fullName evidence="2">Isochorismatase hydrolase</fullName>
    </submittedName>
</protein>
<dbReference type="SUPFAM" id="SSF52499">
    <property type="entry name" value="Isochorismatase-like hydrolases"/>
    <property type="match status" value="1"/>
</dbReference>
<name>E1SLX8_FERBD</name>
<dbReference type="STRING" id="550540.Fbal_1304"/>
<dbReference type="PANTHER" id="PTHR47044">
    <property type="entry name" value="OS02G0276400 PROTEIN"/>
    <property type="match status" value="1"/>
</dbReference>